<dbReference type="EMBL" id="SNRY01004714">
    <property type="protein sequence ID" value="KAA6316893.1"/>
    <property type="molecule type" value="Genomic_DNA"/>
</dbReference>
<dbReference type="InterPro" id="IPR008928">
    <property type="entry name" value="6-hairpin_glycosidase_sf"/>
</dbReference>
<dbReference type="EC" id="3.2.1.151" evidence="4"/>
<dbReference type="AlphaFoldDB" id="A0A5J4Q8I1"/>
<organism evidence="4">
    <name type="scientific">termite gut metagenome</name>
    <dbReference type="NCBI Taxonomy" id="433724"/>
    <lineage>
        <taxon>unclassified sequences</taxon>
        <taxon>metagenomes</taxon>
        <taxon>organismal metagenomes</taxon>
    </lineage>
</organism>
<protein>
    <submittedName>
        <fullName evidence="4">Xyloglucan-specific Endo-beta-1 4-glucanase BoGH9A</fullName>
        <ecNumber evidence="4">3.2.1.151</ecNumber>
    </submittedName>
</protein>
<keyword evidence="4" id="KW-0326">Glycosidase</keyword>
<dbReference type="Pfam" id="PF00759">
    <property type="entry name" value="Glyco_hydro_9"/>
    <property type="match status" value="1"/>
</dbReference>
<comment type="caution">
    <text evidence="4">The sequence shown here is derived from an EMBL/GenBank/DDBJ whole genome shotgun (WGS) entry which is preliminary data.</text>
</comment>
<evidence type="ECO:0000259" key="3">
    <source>
        <dbReference type="Pfam" id="PF00759"/>
    </source>
</evidence>
<keyword evidence="1" id="KW-0119">Carbohydrate metabolism</keyword>
<keyword evidence="2" id="KW-0624">Polysaccharide degradation</keyword>
<keyword evidence="4" id="KW-0378">Hydrolase</keyword>
<proteinExistence type="predicted"/>
<sequence>EFSKVQAPGAYVIELTGVGQSYPFEIKESLLRPLAVAAVKAFYYQRASMPIEEKYAGKWNRPAGHPDTNVMIHPNASSPNRPAGTVISSPKGWYDAGDYNKYIVNSAYSIGLMLALAEDAPEYIKTLRVNIPESDNETPDLLDEIYYNLDWMLTMQDPEDGGVYHKLTTPNFEDFIKPTDCHQQRYVVYKSVTAALDFAASMAQAARVYAPYKTDYQGFPEKAIKASRQSIRLGGEASRRILSTGKTKRTIQAGSKDGYVWRRICG</sequence>
<feature type="domain" description="Glycoside hydrolase family 9" evidence="3">
    <location>
        <begin position="37"/>
        <end position="229"/>
    </location>
</feature>
<dbReference type="Gene3D" id="1.50.10.10">
    <property type="match status" value="1"/>
</dbReference>
<evidence type="ECO:0000256" key="1">
    <source>
        <dbReference type="ARBA" id="ARBA00023277"/>
    </source>
</evidence>
<dbReference type="GO" id="GO:0000272">
    <property type="term" value="P:polysaccharide catabolic process"/>
    <property type="evidence" value="ECO:0007669"/>
    <property type="project" value="UniProtKB-KW"/>
</dbReference>
<dbReference type="GO" id="GO:0033946">
    <property type="term" value="F:xyloglucan-specific endo-beta-1,4-glucanase activity"/>
    <property type="evidence" value="ECO:0007669"/>
    <property type="project" value="UniProtKB-EC"/>
</dbReference>
<dbReference type="SUPFAM" id="SSF48208">
    <property type="entry name" value="Six-hairpin glycosidases"/>
    <property type="match status" value="1"/>
</dbReference>
<reference evidence="4" key="1">
    <citation type="submission" date="2019-03" db="EMBL/GenBank/DDBJ databases">
        <title>Single cell metagenomics reveals metabolic interactions within the superorganism composed of flagellate Streblomastix strix and complex community of Bacteroidetes bacteria on its surface.</title>
        <authorList>
            <person name="Treitli S.C."/>
            <person name="Kolisko M."/>
            <person name="Husnik F."/>
            <person name="Keeling P."/>
            <person name="Hampl V."/>
        </authorList>
    </citation>
    <scope>NUCLEOTIDE SEQUENCE</scope>
    <source>
        <strain evidence="4">STM</strain>
    </source>
</reference>
<gene>
    <name evidence="4" type="ORF">EZS27_032865</name>
</gene>
<evidence type="ECO:0000256" key="2">
    <source>
        <dbReference type="ARBA" id="ARBA00023326"/>
    </source>
</evidence>
<name>A0A5J4Q8I1_9ZZZZ</name>
<dbReference type="InterPro" id="IPR001701">
    <property type="entry name" value="Glyco_hydro_9"/>
</dbReference>
<feature type="non-terminal residue" evidence="4">
    <location>
        <position position="1"/>
    </location>
</feature>
<dbReference type="InterPro" id="IPR012341">
    <property type="entry name" value="6hp_glycosidase-like_sf"/>
</dbReference>
<evidence type="ECO:0000313" key="4">
    <source>
        <dbReference type="EMBL" id="KAA6316893.1"/>
    </source>
</evidence>
<accession>A0A5J4Q8I1</accession>